<dbReference type="RefSeq" id="WP_143514592.1">
    <property type="nucleotide sequence ID" value="NZ_FWYD01000009.1"/>
</dbReference>
<evidence type="ECO:0000313" key="1">
    <source>
        <dbReference type="EMBL" id="SMC88432.1"/>
    </source>
</evidence>
<evidence type="ECO:0000313" key="2">
    <source>
        <dbReference type="Proteomes" id="UP000192330"/>
    </source>
</evidence>
<dbReference type="OrthoDB" id="9809275at2"/>
<dbReference type="EMBL" id="FWYD01000009">
    <property type="protein sequence ID" value="SMC88432.1"/>
    <property type="molecule type" value="Genomic_DNA"/>
</dbReference>
<accession>A0A1W2CU76</accession>
<sequence>MPTTLTDAFDALGYSARNGFRFERMPRIRQRALLNAGSSVSEPFTVCRLPAEGRGNMGLYRIDSAEVSVFQKVTTNTREFRIAKVLMQHQDAPCHPRILLCAMRGPMLHIFQEFIGEDPRPISPEAYAALACDFSAMATRVLADAAPTSRLDWLDSLTSRKFVKDLAHRTGRDEGSVRDALNDIIAQPRAVVHNDLHSSNIRHRKDGSSVAIDLGGVGWALQGAEYYRLLPKTLTDDSDLDRFEQTTACAAERLGRPVGTIRRAAFLAAAARHARFAKLRRGDAVREDQALACAARAL</sequence>
<reference evidence="1 2" key="1">
    <citation type="submission" date="2017-04" db="EMBL/GenBank/DDBJ databases">
        <authorList>
            <person name="Afonso C.L."/>
            <person name="Miller P.J."/>
            <person name="Scott M.A."/>
            <person name="Spackman E."/>
            <person name="Goraichik I."/>
            <person name="Dimitrov K.M."/>
            <person name="Suarez D.L."/>
            <person name="Swayne D.E."/>
        </authorList>
    </citation>
    <scope>NUCLEOTIDE SEQUENCE [LARGE SCALE GENOMIC DNA]</scope>
    <source>
        <strain evidence="1 2">CGMCC 1.12644</strain>
    </source>
</reference>
<dbReference type="SUPFAM" id="SSF56112">
    <property type="entry name" value="Protein kinase-like (PK-like)"/>
    <property type="match status" value="1"/>
</dbReference>
<dbReference type="Proteomes" id="UP000192330">
    <property type="component" value="Unassembled WGS sequence"/>
</dbReference>
<name>A0A1W2CU76_9RHOB</name>
<protein>
    <recommendedName>
        <fullName evidence="3">Aminoglycoside phosphotransferase domain-containing protein</fullName>
    </recommendedName>
</protein>
<organism evidence="1 2">
    <name type="scientific">Primorskyibacter flagellatus</name>
    <dbReference type="NCBI Taxonomy" id="1387277"/>
    <lineage>
        <taxon>Bacteria</taxon>
        <taxon>Pseudomonadati</taxon>
        <taxon>Pseudomonadota</taxon>
        <taxon>Alphaproteobacteria</taxon>
        <taxon>Rhodobacterales</taxon>
        <taxon>Roseobacteraceae</taxon>
        <taxon>Primorskyibacter</taxon>
    </lineage>
</organism>
<dbReference type="InterPro" id="IPR011009">
    <property type="entry name" value="Kinase-like_dom_sf"/>
</dbReference>
<evidence type="ECO:0008006" key="3">
    <source>
        <dbReference type="Google" id="ProtNLM"/>
    </source>
</evidence>
<dbReference type="AlphaFoldDB" id="A0A1W2CU76"/>
<keyword evidence="2" id="KW-1185">Reference proteome</keyword>
<proteinExistence type="predicted"/>
<gene>
    <name evidence="1" type="ORF">SAMN06295998_10936</name>
</gene>